<name>A0ABN2EC11_9ACTN</name>
<accession>A0ABN2EC11</accession>
<dbReference type="Proteomes" id="UP001500393">
    <property type="component" value="Unassembled WGS sequence"/>
</dbReference>
<keyword evidence="2" id="KW-1185">Reference proteome</keyword>
<dbReference type="EMBL" id="BAAAOS010000053">
    <property type="protein sequence ID" value="GAA1602940.1"/>
    <property type="molecule type" value="Genomic_DNA"/>
</dbReference>
<dbReference type="RefSeq" id="WP_344220678.1">
    <property type="nucleotide sequence ID" value="NZ_BAAAOS010000053.1"/>
</dbReference>
<proteinExistence type="predicted"/>
<protein>
    <submittedName>
        <fullName evidence="1">Uncharacterized protein</fullName>
    </submittedName>
</protein>
<sequence>MESVLKVSVQEIGATAEELEVIGELLRDELLGLDVESVRRLSEEEAPAGARGMDVPALGGLLVSLPTTPTMQAALIEALRGWLRRPRQDFAIRSVHLEIDGDVLALSQVSGEQQERLIEDWLQRRGNDLAKTEASNGEANT</sequence>
<comment type="caution">
    <text evidence="1">The sequence shown here is derived from an EMBL/GenBank/DDBJ whole genome shotgun (WGS) entry which is preliminary data.</text>
</comment>
<organism evidence="1 2">
    <name type="scientific">Kribbella sancticallisti</name>
    <dbReference type="NCBI Taxonomy" id="460087"/>
    <lineage>
        <taxon>Bacteria</taxon>
        <taxon>Bacillati</taxon>
        <taxon>Actinomycetota</taxon>
        <taxon>Actinomycetes</taxon>
        <taxon>Propionibacteriales</taxon>
        <taxon>Kribbellaceae</taxon>
        <taxon>Kribbella</taxon>
    </lineage>
</organism>
<evidence type="ECO:0000313" key="2">
    <source>
        <dbReference type="Proteomes" id="UP001500393"/>
    </source>
</evidence>
<evidence type="ECO:0000313" key="1">
    <source>
        <dbReference type="EMBL" id="GAA1602940.1"/>
    </source>
</evidence>
<gene>
    <name evidence="1" type="ORF">GCM10009789_66220</name>
</gene>
<reference evidence="1 2" key="1">
    <citation type="journal article" date="2019" name="Int. J. Syst. Evol. Microbiol.">
        <title>The Global Catalogue of Microorganisms (GCM) 10K type strain sequencing project: providing services to taxonomists for standard genome sequencing and annotation.</title>
        <authorList>
            <consortium name="The Broad Institute Genomics Platform"/>
            <consortium name="The Broad Institute Genome Sequencing Center for Infectious Disease"/>
            <person name="Wu L."/>
            <person name="Ma J."/>
        </authorList>
    </citation>
    <scope>NUCLEOTIDE SEQUENCE [LARGE SCALE GENOMIC DNA]</scope>
    <source>
        <strain evidence="1 2">JCM 14969</strain>
    </source>
</reference>